<dbReference type="Proteomes" id="UP000588112">
    <property type="component" value="Unassembled WGS sequence"/>
</dbReference>
<evidence type="ECO:0008006" key="3">
    <source>
        <dbReference type="Google" id="ProtNLM"/>
    </source>
</evidence>
<keyword evidence="2" id="KW-1185">Reference proteome</keyword>
<dbReference type="RefSeq" id="WP_184617198.1">
    <property type="nucleotide sequence ID" value="NZ_BOOS01000052.1"/>
</dbReference>
<organism evidence="1 2">
    <name type="scientific">Sphaerisporangium krabiense</name>
    <dbReference type="NCBI Taxonomy" id="763782"/>
    <lineage>
        <taxon>Bacteria</taxon>
        <taxon>Bacillati</taxon>
        <taxon>Actinomycetota</taxon>
        <taxon>Actinomycetes</taxon>
        <taxon>Streptosporangiales</taxon>
        <taxon>Streptosporangiaceae</taxon>
        <taxon>Sphaerisporangium</taxon>
    </lineage>
</organism>
<protein>
    <recommendedName>
        <fullName evidence="3">Secreted protein</fullName>
    </recommendedName>
</protein>
<comment type="caution">
    <text evidence="1">The sequence shown here is derived from an EMBL/GenBank/DDBJ whole genome shotgun (WGS) entry which is preliminary data.</text>
</comment>
<evidence type="ECO:0000313" key="2">
    <source>
        <dbReference type="Proteomes" id="UP000588112"/>
    </source>
</evidence>
<name>A0A7W8ZB85_9ACTN</name>
<reference evidence="1 2" key="1">
    <citation type="submission" date="2020-08" db="EMBL/GenBank/DDBJ databases">
        <title>Sequencing the genomes of 1000 actinobacteria strains.</title>
        <authorList>
            <person name="Klenk H.-P."/>
        </authorList>
    </citation>
    <scope>NUCLEOTIDE SEQUENCE [LARGE SCALE GENOMIC DNA]</scope>
    <source>
        <strain evidence="1 2">DSM 45790</strain>
    </source>
</reference>
<proteinExistence type="predicted"/>
<evidence type="ECO:0000313" key="1">
    <source>
        <dbReference type="EMBL" id="MBB5630807.1"/>
    </source>
</evidence>
<gene>
    <name evidence="1" type="ORF">BJ981_006571</name>
</gene>
<dbReference type="EMBL" id="JACHBR010000002">
    <property type="protein sequence ID" value="MBB5630807.1"/>
    <property type="molecule type" value="Genomic_DNA"/>
</dbReference>
<accession>A0A7W8ZB85</accession>
<dbReference type="AlphaFoldDB" id="A0A7W8ZB85"/>
<sequence>MTATDPGPFKLRRNTRDLPKAVETLAKALPARDLKTVLADANRTAVRKGGTSAFGAMTPKPADWYCFEEGDDQTTDWYPQGVAVSAEAGRPDLRTFAVSWYWKPEGKATERGVRISFLSTDTRRYRHVLLVEPKPDGSYAAVNIHAGGVAWYGDLLYVADTSRGFRVFDLRRIFEVKGDDDKIGKQGGRYHAFGYRYVMPQVDAWSATGSARFSFAAVDRSTTPHTLITGEYVDPAEDPGVAGRVARWPLAADGTPVADADGTAAAADAFTLAGAKIQGALSHKGAWYLSQAASSTVNGSLLVVPDGRTAQVRRFPVGPEDLTCWGEKNQLWCVTEFKGRRALFTVPL</sequence>